<proteinExistence type="predicted"/>
<accession>A0A4Z2JFT1</accession>
<protein>
    <submittedName>
        <fullName evidence="2">Uncharacterized protein</fullName>
    </submittedName>
</protein>
<dbReference type="AlphaFoldDB" id="A0A4Z2JFT1"/>
<evidence type="ECO:0000256" key="1">
    <source>
        <dbReference type="SAM" id="MobiDB-lite"/>
    </source>
</evidence>
<feature type="compositionally biased region" description="Basic and acidic residues" evidence="1">
    <location>
        <begin position="100"/>
        <end position="123"/>
    </location>
</feature>
<dbReference type="EMBL" id="SRLO01000002">
    <property type="protein sequence ID" value="TNN89105.1"/>
    <property type="molecule type" value="Genomic_DNA"/>
</dbReference>
<evidence type="ECO:0000313" key="2">
    <source>
        <dbReference type="EMBL" id="TNN89105.1"/>
    </source>
</evidence>
<feature type="region of interest" description="Disordered" evidence="1">
    <location>
        <begin position="1"/>
        <end position="21"/>
    </location>
</feature>
<reference evidence="2 3" key="1">
    <citation type="submission" date="2019-03" db="EMBL/GenBank/DDBJ databases">
        <title>First draft genome of Liparis tanakae, snailfish: a comprehensive survey of snailfish specific genes.</title>
        <authorList>
            <person name="Kim W."/>
            <person name="Song I."/>
            <person name="Jeong J.-H."/>
            <person name="Kim D."/>
            <person name="Kim S."/>
            <person name="Ryu S."/>
            <person name="Song J.Y."/>
            <person name="Lee S.K."/>
        </authorList>
    </citation>
    <scope>NUCLEOTIDE SEQUENCE [LARGE SCALE GENOMIC DNA]</scope>
    <source>
        <tissue evidence="2">Muscle</tissue>
    </source>
</reference>
<sequence length="165" mass="17808">MDVSRVHAAVDTRSVSREQERTRRVGLIHQAENAGSVFHKVLDHIHVVEGDEKDVLRPGTEEHLGEHHQGQELLESSLDFTKNQITLAQLPVSRHRSGRPQRDTGSWERPGQRRDTGSWDRPGRTWGAGVAALAAPNSPCPVTTPAAPNSLGSRGGDGTHGVGGG</sequence>
<dbReference type="Proteomes" id="UP000314294">
    <property type="component" value="Unassembled WGS sequence"/>
</dbReference>
<comment type="caution">
    <text evidence="2">The sequence shown here is derived from an EMBL/GenBank/DDBJ whole genome shotgun (WGS) entry which is preliminary data.</text>
</comment>
<gene>
    <name evidence="2" type="ORF">EYF80_000393</name>
</gene>
<organism evidence="2 3">
    <name type="scientific">Liparis tanakae</name>
    <name type="common">Tanaka's snailfish</name>
    <dbReference type="NCBI Taxonomy" id="230148"/>
    <lineage>
        <taxon>Eukaryota</taxon>
        <taxon>Metazoa</taxon>
        <taxon>Chordata</taxon>
        <taxon>Craniata</taxon>
        <taxon>Vertebrata</taxon>
        <taxon>Euteleostomi</taxon>
        <taxon>Actinopterygii</taxon>
        <taxon>Neopterygii</taxon>
        <taxon>Teleostei</taxon>
        <taxon>Neoteleostei</taxon>
        <taxon>Acanthomorphata</taxon>
        <taxon>Eupercaria</taxon>
        <taxon>Perciformes</taxon>
        <taxon>Cottioidei</taxon>
        <taxon>Cottales</taxon>
        <taxon>Liparidae</taxon>
        <taxon>Liparis</taxon>
    </lineage>
</organism>
<feature type="region of interest" description="Disordered" evidence="1">
    <location>
        <begin position="89"/>
        <end position="165"/>
    </location>
</feature>
<feature type="compositionally biased region" description="Gly residues" evidence="1">
    <location>
        <begin position="153"/>
        <end position="165"/>
    </location>
</feature>
<evidence type="ECO:0000313" key="3">
    <source>
        <dbReference type="Proteomes" id="UP000314294"/>
    </source>
</evidence>
<keyword evidence="3" id="KW-1185">Reference proteome</keyword>
<name>A0A4Z2JFT1_9TELE</name>